<keyword evidence="7" id="KW-0283">Flagellar rotation</keyword>
<dbReference type="Gene3D" id="3.40.1550.10">
    <property type="entry name" value="CheC-like"/>
    <property type="match status" value="1"/>
</dbReference>
<dbReference type="GO" id="GO:0005886">
    <property type="term" value="C:plasma membrane"/>
    <property type="evidence" value="ECO:0007669"/>
    <property type="project" value="UniProtKB-SubCell"/>
</dbReference>
<dbReference type="GO" id="GO:0009425">
    <property type="term" value="C:bacterial-type flagellum basal body"/>
    <property type="evidence" value="ECO:0007669"/>
    <property type="project" value="UniProtKB-SubCell"/>
</dbReference>
<dbReference type="GO" id="GO:0071978">
    <property type="term" value="P:bacterial-type flagellum-dependent swarming motility"/>
    <property type="evidence" value="ECO:0007669"/>
    <property type="project" value="TreeGrafter"/>
</dbReference>
<evidence type="ECO:0000256" key="8">
    <source>
        <dbReference type="ARBA" id="ARBA00023136"/>
    </source>
</evidence>
<gene>
    <name evidence="12" type="ORF">FHS92_001504</name>
</gene>
<dbReference type="Proteomes" id="UP000552700">
    <property type="component" value="Unassembled WGS sequence"/>
</dbReference>
<protein>
    <recommendedName>
        <fullName evidence="4">Flagellar motor switch protein FliM</fullName>
    </recommendedName>
</protein>
<dbReference type="EMBL" id="JACIJP010000002">
    <property type="protein sequence ID" value="MBB6123775.1"/>
    <property type="molecule type" value="Genomic_DNA"/>
</dbReference>
<keyword evidence="12" id="KW-0282">Flagellum</keyword>
<keyword evidence="12" id="KW-0969">Cilium</keyword>
<reference evidence="12 13" key="1">
    <citation type="submission" date="2020-08" db="EMBL/GenBank/DDBJ databases">
        <title>Genomic Encyclopedia of Type Strains, Phase IV (KMG-IV): sequencing the most valuable type-strain genomes for metagenomic binning, comparative biology and taxonomic classification.</title>
        <authorList>
            <person name="Goeker M."/>
        </authorList>
    </citation>
    <scope>NUCLEOTIDE SEQUENCE [LARGE SCALE GENOMIC DNA]</scope>
    <source>
        <strain evidence="12 13">DSM 102255</strain>
    </source>
</reference>
<sequence>MDNVQSYQFGRSEQQVPVNLSGVDRLGERLVRHVRPILESMLGTKPEIVVQPAETVNYDLWAAMAPNFSALSTYRLHPLKGAMLLRVDPAMISGIVERFYGGSGNRPGAARIEFTPSENRVIGRLSDAIMQALARLWGDILPLEAHLIGREHDPQALTFADATDQLLMQGFTIDAGRNENWTIELLIPLVALRQLEPLLAGNTAEDVRKSDPLWQSRIAQQMGAIRLPAKSVLARPNLTLTELLSLKPGDVIPVNIARYLPLIVGDRVIAQGTIGEQNGHAAFMIEKMS</sequence>
<dbReference type="Pfam" id="PF02154">
    <property type="entry name" value="FliM"/>
    <property type="match status" value="1"/>
</dbReference>
<organism evidence="12 13">
    <name type="scientific">Sphingobium subterraneum</name>
    <dbReference type="NCBI Taxonomy" id="627688"/>
    <lineage>
        <taxon>Bacteria</taxon>
        <taxon>Pseudomonadati</taxon>
        <taxon>Pseudomonadota</taxon>
        <taxon>Alphaproteobacteria</taxon>
        <taxon>Sphingomonadales</taxon>
        <taxon>Sphingomonadaceae</taxon>
        <taxon>Sphingobium</taxon>
    </lineage>
</organism>
<dbReference type="SUPFAM" id="SSF101801">
    <property type="entry name" value="Surface presentation of antigens (SPOA)"/>
    <property type="match status" value="1"/>
</dbReference>
<evidence type="ECO:0000256" key="1">
    <source>
        <dbReference type="ARBA" id="ARBA00004117"/>
    </source>
</evidence>
<dbReference type="InterPro" id="IPR028976">
    <property type="entry name" value="CheC-like_sf"/>
</dbReference>
<evidence type="ECO:0000256" key="6">
    <source>
        <dbReference type="ARBA" id="ARBA00022500"/>
    </source>
</evidence>
<dbReference type="Gene3D" id="2.30.330.10">
    <property type="entry name" value="SpoA-like"/>
    <property type="match status" value="1"/>
</dbReference>
<evidence type="ECO:0000256" key="10">
    <source>
        <dbReference type="ARBA" id="ARBA00025044"/>
    </source>
</evidence>
<keyword evidence="6" id="KW-0145">Chemotaxis</keyword>
<evidence type="ECO:0000313" key="12">
    <source>
        <dbReference type="EMBL" id="MBB6123775.1"/>
    </source>
</evidence>
<keyword evidence="9" id="KW-0975">Bacterial flagellum</keyword>
<dbReference type="AlphaFoldDB" id="A0A841J5E3"/>
<comment type="caution">
    <text evidence="12">The sequence shown here is derived from an EMBL/GenBank/DDBJ whole genome shotgun (WGS) entry which is preliminary data.</text>
</comment>
<keyword evidence="5" id="KW-1003">Cell membrane</keyword>
<evidence type="ECO:0000256" key="4">
    <source>
        <dbReference type="ARBA" id="ARBA00021898"/>
    </source>
</evidence>
<evidence type="ECO:0000256" key="9">
    <source>
        <dbReference type="ARBA" id="ARBA00023143"/>
    </source>
</evidence>
<dbReference type="InterPro" id="IPR001689">
    <property type="entry name" value="Flag_FliM"/>
</dbReference>
<keyword evidence="12" id="KW-0966">Cell projection</keyword>
<evidence type="ECO:0000256" key="5">
    <source>
        <dbReference type="ARBA" id="ARBA00022475"/>
    </source>
</evidence>
<dbReference type="PANTHER" id="PTHR30034">
    <property type="entry name" value="FLAGELLAR MOTOR SWITCH PROTEIN FLIM"/>
    <property type="match status" value="1"/>
</dbReference>
<comment type="subcellular location">
    <subcellularLocation>
        <location evidence="1">Bacterial flagellum basal body</location>
    </subcellularLocation>
    <subcellularLocation>
        <location evidence="2">Cell membrane</location>
        <topology evidence="2">Peripheral membrane protein</topology>
    </subcellularLocation>
</comment>
<comment type="similarity">
    <text evidence="3">Belongs to the FliM family.</text>
</comment>
<dbReference type="InterPro" id="IPR036429">
    <property type="entry name" value="SpoA-like_sf"/>
</dbReference>
<evidence type="ECO:0000256" key="7">
    <source>
        <dbReference type="ARBA" id="ARBA00022779"/>
    </source>
</evidence>
<dbReference type="CDD" id="cd17908">
    <property type="entry name" value="FliM"/>
    <property type="match status" value="1"/>
</dbReference>
<keyword evidence="13" id="KW-1185">Reference proteome</keyword>
<evidence type="ECO:0000313" key="13">
    <source>
        <dbReference type="Proteomes" id="UP000552700"/>
    </source>
</evidence>
<dbReference type="SUPFAM" id="SSF103039">
    <property type="entry name" value="CheC-like"/>
    <property type="match status" value="1"/>
</dbReference>
<dbReference type="GO" id="GO:0003774">
    <property type="term" value="F:cytoskeletal motor activity"/>
    <property type="evidence" value="ECO:0007669"/>
    <property type="project" value="InterPro"/>
</dbReference>
<proteinExistence type="inferred from homology"/>
<feature type="domain" description="Flagellar motor switch protein FliN-like C-terminal" evidence="11">
    <location>
        <begin position="221"/>
        <end position="288"/>
    </location>
</feature>
<keyword evidence="8" id="KW-0472">Membrane</keyword>
<dbReference type="Pfam" id="PF01052">
    <property type="entry name" value="FliMN_C"/>
    <property type="match status" value="1"/>
</dbReference>
<dbReference type="InterPro" id="IPR001543">
    <property type="entry name" value="FliN-like_C"/>
</dbReference>
<dbReference type="RefSeq" id="WP_184079209.1">
    <property type="nucleotide sequence ID" value="NZ_JACIJP010000002.1"/>
</dbReference>
<evidence type="ECO:0000259" key="11">
    <source>
        <dbReference type="Pfam" id="PF01052"/>
    </source>
</evidence>
<comment type="function">
    <text evidence="10">FliM is one of three proteins (FliG, FliN, FliM) that forms the rotor-mounted switch complex (C ring), located at the base of the basal body. This complex interacts with the CheY and CheZ chemotaxis proteins, in addition to contacting components of the motor that determine the direction of flagellar rotation.</text>
</comment>
<evidence type="ECO:0000256" key="3">
    <source>
        <dbReference type="ARBA" id="ARBA00011049"/>
    </source>
</evidence>
<accession>A0A841J5E3</accession>
<name>A0A841J5E3_9SPHN</name>
<dbReference type="GO" id="GO:0050918">
    <property type="term" value="P:positive chemotaxis"/>
    <property type="evidence" value="ECO:0007669"/>
    <property type="project" value="TreeGrafter"/>
</dbReference>
<dbReference type="PANTHER" id="PTHR30034:SF6">
    <property type="entry name" value="YOP PROTEINS TRANSLOCATION PROTEIN Q"/>
    <property type="match status" value="1"/>
</dbReference>
<evidence type="ECO:0000256" key="2">
    <source>
        <dbReference type="ARBA" id="ARBA00004202"/>
    </source>
</evidence>